<dbReference type="Pfam" id="PF03732">
    <property type="entry name" value="Retrotrans_gag"/>
    <property type="match status" value="1"/>
</dbReference>
<reference evidence="3 4" key="1">
    <citation type="journal article" date="2007" name="Science">
        <title>The Chlamydomonas genome reveals the evolution of key animal and plant functions.</title>
        <authorList>
            <person name="Merchant S.S."/>
            <person name="Prochnik S.E."/>
            <person name="Vallon O."/>
            <person name="Harris E.H."/>
            <person name="Karpowicz S.J."/>
            <person name="Witman G.B."/>
            <person name="Terry A."/>
            <person name="Salamov A."/>
            <person name="Fritz-Laylin L.K."/>
            <person name="Marechal-Drouard L."/>
            <person name="Marshall W.F."/>
            <person name="Qu L.H."/>
            <person name="Nelson D.R."/>
            <person name="Sanderfoot A.A."/>
            <person name="Spalding M.H."/>
            <person name="Kapitonov V.V."/>
            <person name="Ren Q."/>
            <person name="Ferris P."/>
            <person name="Lindquist E."/>
            <person name="Shapiro H."/>
            <person name="Lucas S.M."/>
            <person name="Grimwood J."/>
            <person name="Schmutz J."/>
            <person name="Cardol P."/>
            <person name="Cerutti H."/>
            <person name="Chanfreau G."/>
            <person name="Chen C.L."/>
            <person name="Cognat V."/>
            <person name="Croft M.T."/>
            <person name="Dent R."/>
            <person name="Dutcher S."/>
            <person name="Fernandez E."/>
            <person name="Fukuzawa H."/>
            <person name="Gonzalez-Ballester D."/>
            <person name="Gonzalez-Halphen D."/>
            <person name="Hallmann A."/>
            <person name="Hanikenne M."/>
            <person name="Hippler M."/>
            <person name="Inwood W."/>
            <person name="Jabbari K."/>
            <person name="Kalanon M."/>
            <person name="Kuras R."/>
            <person name="Lefebvre P.A."/>
            <person name="Lemaire S.D."/>
            <person name="Lobanov A.V."/>
            <person name="Lohr M."/>
            <person name="Manuell A."/>
            <person name="Meier I."/>
            <person name="Mets L."/>
            <person name="Mittag M."/>
            <person name="Mittelmeier T."/>
            <person name="Moroney J.V."/>
            <person name="Moseley J."/>
            <person name="Napoli C."/>
            <person name="Nedelcu A.M."/>
            <person name="Niyogi K."/>
            <person name="Novoselov S.V."/>
            <person name="Paulsen I.T."/>
            <person name="Pazour G."/>
            <person name="Purton S."/>
            <person name="Ral J.P."/>
            <person name="Riano-Pachon D.M."/>
            <person name="Riekhof W."/>
            <person name="Rymarquis L."/>
            <person name="Schroda M."/>
            <person name="Stern D."/>
            <person name="Umen J."/>
            <person name="Willows R."/>
            <person name="Wilson N."/>
            <person name="Zimmer S.L."/>
            <person name="Allmer J."/>
            <person name="Balk J."/>
            <person name="Bisova K."/>
            <person name="Chen C.J."/>
            <person name="Elias M."/>
            <person name="Gendler K."/>
            <person name="Hauser C."/>
            <person name="Lamb M.R."/>
            <person name="Ledford H."/>
            <person name="Long J.C."/>
            <person name="Minagawa J."/>
            <person name="Page M.D."/>
            <person name="Pan J."/>
            <person name="Pootakham W."/>
            <person name="Roje S."/>
            <person name="Rose A."/>
            <person name="Stahlberg E."/>
            <person name="Terauchi A.M."/>
            <person name="Yang P."/>
            <person name="Ball S."/>
            <person name="Bowler C."/>
            <person name="Dieckmann C.L."/>
            <person name="Gladyshev V.N."/>
            <person name="Green P."/>
            <person name="Jorgensen R."/>
            <person name="Mayfield S."/>
            <person name="Mueller-Roeber B."/>
            <person name="Rajamani S."/>
            <person name="Sayre R.T."/>
            <person name="Brokstein P."/>
            <person name="Dubchak I."/>
            <person name="Goodstein D."/>
            <person name="Hornick L."/>
            <person name="Huang Y.W."/>
            <person name="Jhaveri J."/>
            <person name="Luo Y."/>
            <person name="Martinez D."/>
            <person name="Ngau W.C."/>
            <person name="Otillar B."/>
            <person name="Poliakov A."/>
            <person name="Porter A."/>
            <person name="Szajkowski L."/>
            <person name="Werner G."/>
            <person name="Zhou K."/>
            <person name="Grigoriev I.V."/>
            <person name="Rokhsar D.S."/>
            <person name="Grossman A.R."/>
        </authorList>
    </citation>
    <scope>NUCLEOTIDE SEQUENCE [LARGE SCALE GENOMIC DNA]</scope>
    <source>
        <strain evidence="4">CC-503</strain>
    </source>
</reference>
<evidence type="ECO:0000313" key="3">
    <source>
        <dbReference type="EMBL" id="PNW69709.1"/>
    </source>
</evidence>
<feature type="compositionally biased region" description="Basic and acidic residues" evidence="1">
    <location>
        <begin position="170"/>
        <end position="180"/>
    </location>
</feature>
<name>A8JJZ9_CHLRE</name>
<feature type="compositionally biased region" description="Basic and acidic residues" evidence="1">
    <location>
        <begin position="188"/>
        <end position="204"/>
    </location>
</feature>
<proteinExistence type="predicted"/>
<accession>A8JJZ9</accession>
<gene>
    <name evidence="3" type="ORF">CHLRE_23g754397v5</name>
</gene>
<feature type="domain" description="Retrotransposon gag" evidence="2">
    <location>
        <begin position="39"/>
        <end position="125"/>
    </location>
</feature>
<dbReference type="OrthoDB" id="911683at2759"/>
<dbReference type="KEGG" id="cre:CHLRE_23g754397v5"/>
<dbReference type="InParanoid" id="A8JJZ9"/>
<dbReference type="InterPro" id="IPR005162">
    <property type="entry name" value="Retrotrans_gag_dom"/>
</dbReference>
<dbReference type="EMBL" id="KZ454950">
    <property type="protein sequence ID" value="PNW69709.1"/>
    <property type="molecule type" value="Genomic_DNA"/>
</dbReference>
<dbReference type="PaxDb" id="3055-EDO95799"/>
<dbReference type="GeneID" id="5729340"/>
<dbReference type="AlphaFoldDB" id="A8JJZ9"/>
<dbReference type="Gramene" id="PNW69709">
    <property type="protein sequence ID" value="PNW69709"/>
    <property type="gene ID" value="CHLRE_23g754397v5"/>
</dbReference>
<keyword evidence="4" id="KW-1185">Reference proteome</keyword>
<dbReference type="HOGENOM" id="CLU_1344964_0_0_1"/>
<dbReference type="RefSeq" id="XP_001703800.1">
    <property type="nucleotide sequence ID" value="XM_001703748.2"/>
</dbReference>
<evidence type="ECO:0000259" key="2">
    <source>
        <dbReference type="Pfam" id="PF03732"/>
    </source>
</evidence>
<organism evidence="3 4">
    <name type="scientific">Chlamydomonas reinhardtii</name>
    <name type="common">Chlamydomonas smithii</name>
    <dbReference type="NCBI Taxonomy" id="3055"/>
    <lineage>
        <taxon>Eukaryota</taxon>
        <taxon>Viridiplantae</taxon>
        <taxon>Chlorophyta</taxon>
        <taxon>core chlorophytes</taxon>
        <taxon>Chlorophyceae</taxon>
        <taxon>CS clade</taxon>
        <taxon>Chlamydomonadales</taxon>
        <taxon>Chlamydomonadaceae</taxon>
        <taxon>Chlamydomonas</taxon>
    </lineage>
</organism>
<sequence>MFDPSIHNARAWLSTNDKHGEALQWTDGQKLRVARCRLGQEASVWENGESATYGEPPTWGAFKHSFISRFVPRLEELHASLANCLQEPGERVQAYADRFRHLLALLGINGNSNKQYMYQFMGGLRKKLADEVYRSHPDNLQNAIDKAIYINQGLGRLNRSVDRDGDEDREPFRFKDRYDGKAPPASDDSEKRRYGRGDKGDDRE</sequence>
<evidence type="ECO:0000256" key="1">
    <source>
        <dbReference type="SAM" id="MobiDB-lite"/>
    </source>
</evidence>
<evidence type="ECO:0000313" key="4">
    <source>
        <dbReference type="Proteomes" id="UP000006906"/>
    </source>
</evidence>
<dbReference type="Proteomes" id="UP000006906">
    <property type="component" value="Unassembled WGS sequence"/>
</dbReference>
<feature type="region of interest" description="Disordered" evidence="1">
    <location>
        <begin position="159"/>
        <end position="204"/>
    </location>
</feature>
<protein>
    <recommendedName>
        <fullName evidence="2">Retrotransposon gag domain-containing protein</fullName>
    </recommendedName>
</protein>